<dbReference type="InterPro" id="IPR026045">
    <property type="entry name" value="Ferric-bd"/>
</dbReference>
<evidence type="ECO:0000313" key="3">
    <source>
        <dbReference type="EMBL" id="VVU95558.1"/>
    </source>
</evidence>
<dbReference type="GO" id="GO:0030288">
    <property type="term" value="C:outer membrane-bounded periplasmic space"/>
    <property type="evidence" value="ECO:0007669"/>
    <property type="project" value="TreeGrafter"/>
</dbReference>
<accession>A0A5E8CJP7</accession>
<dbReference type="EMBL" id="CABVLZ010000005">
    <property type="protein sequence ID" value="VVU95558.1"/>
    <property type="molecule type" value="Genomic_DNA"/>
</dbReference>
<dbReference type="PANTHER" id="PTHR30006:SF15">
    <property type="entry name" value="IRON-UTILIZATION PERIPLASMIC PROTEIN"/>
    <property type="match status" value="1"/>
</dbReference>
<gene>
    <name evidence="3" type="ORF">CPAV1605_1310</name>
</gene>
<keyword evidence="2" id="KW-0732">Signal</keyword>
<dbReference type="PIRSF" id="PIRSF002825">
    <property type="entry name" value="CfbpA"/>
    <property type="match status" value="1"/>
</dbReference>
<name>A0A5E8CJP7_9ZZZZ</name>
<evidence type="ECO:0000256" key="2">
    <source>
        <dbReference type="ARBA" id="ARBA00022729"/>
    </source>
</evidence>
<evidence type="ECO:0000256" key="1">
    <source>
        <dbReference type="ARBA" id="ARBA00008520"/>
    </source>
</evidence>
<dbReference type="Pfam" id="PF13343">
    <property type="entry name" value="SBP_bac_6"/>
    <property type="match status" value="1"/>
</dbReference>
<dbReference type="AlphaFoldDB" id="A0A5E8CJP7"/>
<comment type="similarity">
    <text evidence="1">Belongs to the bacterial solute-binding protein 1 family.</text>
</comment>
<organism evidence="3">
    <name type="scientific">seawater metagenome</name>
    <dbReference type="NCBI Taxonomy" id="1561972"/>
    <lineage>
        <taxon>unclassified sequences</taxon>
        <taxon>metagenomes</taxon>
        <taxon>ecological metagenomes</taxon>
    </lineage>
</organism>
<dbReference type="SUPFAM" id="SSF53850">
    <property type="entry name" value="Periplasmic binding protein-like II"/>
    <property type="match status" value="1"/>
</dbReference>
<reference evidence="3" key="1">
    <citation type="submission" date="2019-09" db="EMBL/GenBank/DDBJ databases">
        <authorList>
            <person name="Needham M D."/>
        </authorList>
    </citation>
    <scope>NUCLEOTIDE SEQUENCE</scope>
</reference>
<dbReference type="Gene3D" id="3.40.190.10">
    <property type="entry name" value="Periplasmic binding protein-like II"/>
    <property type="match status" value="2"/>
</dbReference>
<dbReference type="PANTHER" id="PTHR30006">
    <property type="entry name" value="THIAMINE-BINDING PERIPLASMIC PROTEIN-RELATED"/>
    <property type="match status" value="1"/>
</dbReference>
<proteinExistence type="inferred from homology"/>
<protein>
    <submittedName>
        <fullName evidence="3">Bacterial extracellular solute-binding protein</fullName>
    </submittedName>
</protein>
<sequence length="330" mass="37895">MRKHNKKLASLILFLATRFPRKKIARGEINIYSHRQPFLINPILDSFTSQTGIKTNVIHSKIGLAERLQAEGKNSPCDVILTVDIGRLNKYAISDLLQSIDSEELTQNIPEHLRSKNNTWFGLSKRHRVIVASKEKVPKNEIKRIEDLANPEWKGRICSRPGSHVYNRALMASLIAAHGEKKAEEWAKGLVSNLARRPQGNDRAQVKAIHEGLCDVAIINNYYLKKLKNSKKEEQRNWAESVYLINPNQYDRGVHVNISGGGVAKYSKNREEAIKFLEFLSQKHAQELFYKINYEYPVNLNVEIKEDKVPLDEIAKLLKEAQKIIDKVRW</sequence>